<feature type="transmembrane region" description="Helical" evidence="12">
    <location>
        <begin position="748"/>
        <end position="768"/>
    </location>
</feature>
<dbReference type="GO" id="GO:0004930">
    <property type="term" value="F:G protein-coupled receptor activity"/>
    <property type="evidence" value="ECO:0007669"/>
    <property type="project" value="UniProtKB-KW"/>
</dbReference>
<dbReference type="PRINTS" id="PR00248">
    <property type="entry name" value="GPCRMGR"/>
</dbReference>
<feature type="transmembrane region" description="Helical" evidence="12">
    <location>
        <begin position="662"/>
        <end position="687"/>
    </location>
</feature>
<dbReference type="InterPro" id="IPR038550">
    <property type="entry name" value="GPCR_3_9-Cys_sf"/>
</dbReference>
<evidence type="ECO:0000256" key="9">
    <source>
        <dbReference type="ARBA" id="ARBA00023180"/>
    </source>
</evidence>
<dbReference type="PROSITE" id="PS50259">
    <property type="entry name" value="G_PROTEIN_RECEP_F3_4"/>
    <property type="match status" value="1"/>
</dbReference>
<feature type="signal peptide" evidence="13">
    <location>
        <begin position="1"/>
        <end position="24"/>
    </location>
</feature>
<keyword evidence="8" id="KW-0675">Receptor</keyword>
<feature type="transmembrane region" description="Helical" evidence="12">
    <location>
        <begin position="592"/>
        <end position="617"/>
    </location>
</feature>
<dbReference type="SUPFAM" id="SSF53822">
    <property type="entry name" value="Periplasmic binding protein-like I"/>
    <property type="match status" value="1"/>
</dbReference>
<keyword evidence="4 13" id="KW-0732">Signal</keyword>
<gene>
    <name evidence="15" type="ORF">JZ751_003170</name>
</gene>
<keyword evidence="3 12" id="KW-0812">Transmembrane</keyword>
<evidence type="ECO:0000256" key="6">
    <source>
        <dbReference type="ARBA" id="ARBA00023040"/>
    </source>
</evidence>
<dbReference type="InterPro" id="IPR001828">
    <property type="entry name" value="ANF_lig-bd_rcpt"/>
</dbReference>
<feature type="transmembrane region" description="Helical" evidence="12">
    <location>
        <begin position="780"/>
        <end position="803"/>
    </location>
</feature>
<dbReference type="FunFam" id="2.10.50.30:FF:000004">
    <property type="entry name" value="Taste receptor type 1 member 3-like protein"/>
    <property type="match status" value="1"/>
</dbReference>
<keyword evidence="16" id="KW-1185">Reference proteome</keyword>
<dbReference type="InterPro" id="IPR017979">
    <property type="entry name" value="GPCR_3_CS"/>
</dbReference>
<dbReference type="Pfam" id="PF01094">
    <property type="entry name" value="ANF_receptor"/>
    <property type="match status" value="1"/>
</dbReference>
<keyword evidence="6" id="KW-0297">G-protein coupled receptor</keyword>
<feature type="chain" id="PRO_5035726663" description="G-protein coupled receptors family 3 profile domain-containing protein" evidence="13">
    <location>
        <begin position="25"/>
        <end position="925"/>
    </location>
</feature>
<dbReference type="Proteomes" id="UP000824540">
    <property type="component" value="Unassembled WGS sequence"/>
</dbReference>
<evidence type="ECO:0000256" key="11">
    <source>
        <dbReference type="ARBA" id="ARBA00038492"/>
    </source>
</evidence>
<dbReference type="FunFam" id="3.40.50.2300:FF:000016">
    <property type="entry name" value="Taste 1 receptor member 2"/>
    <property type="match status" value="1"/>
</dbReference>
<comment type="subcellular location">
    <subcellularLocation>
        <location evidence="1">Cell membrane</location>
        <topology evidence="1">Multi-pass membrane protein</topology>
    </subcellularLocation>
</comment>
<feature type="transmembrane region" description="Helical" evidence="12">
    <location>
        <begin position="629"/>
        <end position="650"/>
    </location>
</feature>
<organism evidence="15 16">
    <name type="scientific">Albula glossodonta</name>
    <name type="common">roundjaw bonefish</name>
    <dbReference type="NCBI Taxonomy" id="121402"/>
    <lineage>
        <taxon>Eukaryota</taxon>
        <taxon>Metazoa</taxon>
        <taxon>Chordata</taxon>
        <taxon>Craniata</taxon>
        <taxon>Vertebrata</taxon>
        <taxon>Euteleostomi</taxon>
        <taxon>Actinopterygii</taxon>
        <taxon>Neopterygii</taxon>
        <taxon>Teleostei</taxon>
        <taxon>Albuliformes</taxon>
        <taxon>Albulidae</taxon>
        <taxon>Albula</taxon>
    </lineage>
</organism>
<keyword evidence="9" id="KW-0325">Glycoprotein</keyword>
<evidence type="ECO:0000256" key="1">
    <source>
        <dbReference type="ARBA" id="ARBA00004651"/>
    </source>
</evidence>
<dbReference type="PROSITE" id="PS00980">
    <property type="entry name" value="G_PROTEIN_RECEP_F3_2"/>
    <property type="match status" value="1"/>
</dbReference>
<dbReference type="PANTHER" id="PTHR24061">
    <property type="entry name" value="CALCIUM-SENSING RECEPTOR-RELATED"/>
    <property type="match status" value="1"/>
</dbReference>
<accession>A0A8T2NGK8</accession>
<evidence type="ECO:0000256" key="4">
    <source>
        <dbReference type="ARBA" id="ARBA00022729"/>
    </source>
</evidence>
<evidence type="ECO:0000256" key="8">
    <source>
        <dbReference type="ARBA" id="ARBA00023170"/>
    </source>
</evidence>
<keyword evidence="2" id="KW-1003">Cell membrane</keyword>
<dbReference type="Gene3D" id="2.10.50.30">
    <property type="entry name" value="GPCR, family 3, nine cysteines domain"/>
    <property type="match status" value="1"/>
</dbReference>
<keyword evidence="5 12" id="KW-1133">Transmembrane helix</keyword>
<reference evidence="15" key="1">
    <citation type="thesis" date="2021" institute="BYU ScholarsArchive" country="Provo, UT, USA">
        <title>Applications of and Algorithms for Genome Assembly and Genomic Analyses with an Emphasis on Marine Teleosts.</title>
        <authorList>
            <person name="Pickett B.D."/>
        </authorList>
    </citation>
    <scope>NUCLEOTIDE SEQUENCE</scope>
    <source>
        <strain evidence="15">HI-2016</strain>
    </source>
</reference>
<name>A0A8T2NGK8_9TELE</name>
<dbReference type="GO" id="GO:0005886">
    <property type="term" value="C:plasma membrane"/>
    <property type="evidence" value="ECO:0007669"/>
    <property type="project" value="UniProtKB-SubCell"/>
</dbReference>
<evidence type="ECO:0000256" key="12">
    <source>
        <dbReference type="SAM" id="Phobius"/>
    </source>
</evidence>
<comment type="similarity">
    <text evidence="11">Belongs to the G-protein coupled receptor 3 family. TAS1R subfamily.</text>
</comment>
<keyword evidence="10" id="KW-0807">Transducer</keyword>
<dbReference type="Pfam" id="PF00003">
    <property type="entry name" value="7tm_3"/>
    <property type="match status" value="1"/>
</dbReference>
<feature type="transmembrane region" description="Helical" evidence="12">
    <location>
        <begin position="809"/>
        <end position="830"/>
    </location>
</feature>
<comment type="caution">
    <text evidence="15">The sequence shown here is derived from an EMBL/GenBank/DDBJ whole genome shotgun (WGS) entry which is preliminary data.</text>
</comment>
<evidence type="ECO:0000256" key="3">
    <source>
        <dbReference type="ARBA" id="ARBA00022692"/>
    </source>
</evidence>
<dbReference type="AlphaFoldDB" id="A0A8T2NGK8"/>
<protein>
    <recommendedName>
        <fullName evidence="14">G-protein coupled receptors family 3 profile domain-containing protein</fullName>
    </recommendedName>
</protein>
<dbReference type="InterPro" id="IPR028082">
    <property type="entry name" value="Peripla_BP_I"/>
</dbReference>
<feature type="transmembrane region" description="Helical" evidence="12">
    <location>
        <begin position="699"/>
        <end position="723"/>
    </location>
</feature>
<dbReference type="EMBL" id="JAFBMS010000102">
    <property type="protein sequence ID" value="KAG9336822.1"/>
    <property type="molecule type" value="Genomic_DNA"/>
</dbReference>
<evidence type="ECO:0000256" key="2">
    <source>
        <dbReference type="ARBA" id="ARBA00022475"/>
    </source>
</evidence>
<dbReference type="InterPro" id="IPR017978">
    <property type="entry name" value="GPCR_3_C"/>
</dbReference>
<keyword evidence="7 12" id="KW-0472">Membrane</keyword>
<dbReference type="OrthoDB" id="5984008at2759"/>
<dbReference type="Gene3D" id="3.40.50.2300">
    <property type="match status" value="2"/>
</dbReference>
<evidence type="ECO:0000313" key="16">
    <source>
        <dbReference type="Proteomes" id="UP000824540"/>
    </source>
</evidence>
<evidence type="ECO:0000259" key="14">
    <source>
        <dbReference type="PROSITE" id="PS50259"/>
    </source>
</evidence>
<dbReference type="GO" id="GO:0050909">
    <property type="term" value="P:sensory perception of taste"/>
    <property type="evidence" value="ECO:0007669"/>
    <property type="project" value="UniProtKB-ARBA"/>
</dbReference>
<dbReference type="InterPro" id="IPR000068">
    <property type="entry name" value="GPCR_3_Ca_sens_rcpt-rel"/>
</dbReference>
<evidence type="ECO:0000256" key="10">
    <source>
        <dbReference type="ARBA" id="ARBA00023224"/>
    </source>
</evidence>
<dbReference type="PANTHER" id="PTHR24061:SF506">
    <property type="entry name" value="G-PROTEIN COUPLED RECEPTOR FAMILY C GROUP 6 MEMBER A-LIKE PRECURSOR"/>
    <property type="match status" value="1"/>
</dbReference>
<evidence type="ECO:0000313" key="15">
    <source>
        <dbReference type="EMBL" id="KAG9336822.1"/>
    </source>
</evidence>
<dbReference type="PRINTS" id="PR00592">
    <property type="entry name" value="CASENSINGR"/>
</dbReference>
<dbReference type="InterPro" id="IPR011500">
    <property type="entry name" value="GPCR_3_9-Cys_dom"/>
</dbReference>
<evidence type="ECO:0000256" key="5">
    <source>
        <dbReference type="ARBA" id="ARBA00022989"/>
    </source>
</evidence>
<sequence length="925" mass="103304">MLAQFHWFTLVLCLLLCMGNCCDMSESICGAHGPGNILIGVLNPCHAKVETLHKRIEREEFNCTHFDLLSFVRTLSVIHTIDTINDSGFLPGVKLGYAICDTCSYATKAIQSAEHLLSINGTLSVQCDFTDHTPVKAIIGARFSEVSITVARLLGLHMVPQISTTSSAEILSDKLRFPSFLRTIPSDVHQTRALAQLMHHFGWEWVGVVAGDDDYGDAALHSFLKDALEAGVCLAFQEVLPHYLDHVDNERRIKEVVETIRSSTAQVVLLILKSQLVEQLFQEMIKANISKTWIASDAWSMYQPLASMEGINGIGDIFGFTFMTGQNPGFEQFLQNLEPGPGAVNHFIEEYKDLRFGCTPELLQHSACLAKNPPDQCPLPETLLYKSDKACSFPKPQEANDDFLVQSVDLTLTYGERVATWAIAHALRELLKCNETSCSRENFPPWKLLQELKRVNFTLDQRRFYFDESGNFVNGYDLINWEKDANKRRFKVVGDYNLIKGGIELNKHGINWANPNNTVPESKCSQSCPAGTVKKVSNISCCFNCTQCEAGTYSDADNLETCLQCPNGMWSERGWTHCRPREQSFFRWEEPYAIVLLTATALGVLLLFVILIIFLVGRKSPAAKVAGGWFCYVMIAGLTVSFGSVVLFIGKPNRYICQARQTMYGLGFTLCLSCILVKSFRTFLAFLFDLNRQHKLRKLYKPVAIIIIATAAQGLICTFWLIFDSPSVEITLEGMKILMQCKEGSQTGFSIMLSYIVLLAFVCFVLALKGRKVPHRFNETGYIIFSVLIYLFVWVCFIPIYVTKIQQRSAVQASAILVSNYGIIFCHFMPKCYMIVCKKKVENSTQAYLEGVRVFSITSMRSAFAHITGDSGVGSSIESVSSSRSMDSETSSASASSVDTVPVTEVPHVSDSASNLRKRPRRCSI</sequence>
<evidence type="ECO:0000256" key="7">
    <source>
        <dbReference type="ARBA" id="ARBA00023136"/>
    </source>
</evidence>
<evidence type="ECO:0000256" key="13">
    <source>
        <dbReference type="SAM" id="SignalP"/>
    </source>
</evidence>
<proteinExistence type="inferred from homology"/>
<dbReference type="Pfam" id="PF07562">
    <property type="entry name" value="NCD3G"/>
    <property type="match status" value="1"/>
</dbReference>
<feature type="domain" description="G-protein coupled receptors family 3 profile" evidence="14">
    <location>
        <begin position="592"/>
        <end position="838"/>
    </location>
</feature>
<dbReference type="InterPro" id="IPR000337">
    <property type="entry name" value="GPCR_3"/>
</dbReference>